<dbReference type="EMBL" id="CP097332">
    <property type="protein sequence ID" value="UQX86844.1"/>
    <property type="molecule type" value="Genomic_DNA"/>
</dbReference>
<dbReference type="Proteomes" id="UP001056336">
    <property type="component" value="Chromosome"/>
</dbReference>
<gene>
    <name evidence="1" type="ORF">M6D93_11045</name>
</gene>
<evidence type="ECO:0000313" key="1">
    <source>
        <dbReference type="EMBL" id="UQX86844.1"/>
    </source>
</evidence>
<evidence type="ECO:0000313" key="2">
    <source>
        <dbReference type="Proteomes" id="UP001056336"/>
    </source>
</evidence>
<sequence>MPAVLTAAGCQPYESVSGQPPAVVIQTGPIEAAKPEKPVVPGRPAVPALPVLTTVSSSVPPGTPAAPAPVASGSIPIAAPTASTGPSCSAQLSFHSAASVGVSVSAGVATVQWPSSYDPVIQSWRVIVVPNSPIPTSAANALRVVTVAPTGLCMATLSATVSGLTRGHSYVFWLDAIVNNNESGGTVAHNVGHSNPVTA</sequence>
<evidence type="ECO:0008006" key="3">
    <source>
        <dbReference type="Google" id="ProtNLM"/>
    </source>
</evidence>
<reference evidence="1" key="1">
    <citation type="journal article" date="2018" name="Int. J. Syst. Evol. Microbiol.">
        <title>Jatrophihabitans telluris sp. nov., isolated from sediment soil of lava forest wetlands and the emended description of the genus Jatrophihabitans.</title>
        <authorList>
            <person name="Lee K.C."/>
            <person name="Suh M.K."/>
            <person name="Eom M.K."/>
            <person name="Kim K.K."/>
            <person name="Kim J.S."/>
            <person name="Kim D.S."/>
            <person name="Ko S.H."/>
            <person name="Shin Y.K."/>
            <person name="Lee J.S."/>
        </authorList>
    </citation>
    <scope>NUCLEOTIDE SEQUENCE</scope>
    <source>
        <strain evidence="1">N237</strain>
    </source>
</reference>
<keyword evidence="2" id="KW-1185">Reference proteome</keyword>
<reference evidence="1" key="2">
    <citation type="submission" date="2022-05" db="EMBL/GenBank/DDBJ databases">
        <authorList>
            <person name="Kim J.-S."/>
            <person name="Lee K."/>
            <person name="Suh M."/>
            <person name="Eom M."/>
            <person name="Kim J.-S."/>
            <person name="Kim D.-S."/>
            <person name="Ko S.-H."/>
            <person name="Shin Y."/>
            <person name="Lee J.-S."/>
        </authorList>
    </citation>
    <scope>NUCLEOTIDE SEQUENCE</scope>
    <source>
        <strain evidence="1">N237</strain>
    </source>
</reference>
<proteinExistence type="predicted"/>
<protein>
    <recommendedName>
        <fullName evidence="3">Fibronectin type-III domain-containing protein</fullName>
    </recommendedName>
</protein>
<accession>A0ABY4QV48</accession>
<dbReference type="RefSeq" id="WP_249769229.1">
    <property type="nucleotide sequence ID" value="NZ_CP097332.1"/>
</dbReference>
<organism evidence="1 2">
    <name type="scientific">Jatrophihabitans telluris</name>
    <dbReference type="NCBI Taxonomy" id="2038343"/>
    <lineage>
        <taxon>Bacteria</taxon>
        <taxon>Bacillati</taxon>
        <taxon>Actinomycetota</taxon>
        <taxon>Actinomycetes</taxon>
        <taxon>Jatrophihabitantales</taxon>
        <taxon>Jatrophihabitantaceae</taxon>
        <taxon>Jatrophihabitans</taxon>
    </lineage>
</organism>
<name>A0ABY4QV48_9ACTN</name>